<organism evidence="2 3">
    <name type="scientific">Panicum virgatum</name>
    <name type="common">Blackwell switchgrass</name>
    <dbReference type="NCBI Taxonomy" id="38727"/>
    <lineage>
        <taxon>Eukaryota</taxon>
        <taxon>Viridiplantae</taxon>
        <taxon>Streptophyta</taxon>
        <taxon>Embryophyta</taxon>
        <taxon>Tracheophyta</taxon>
        <taxon>Spermatophyta</taxon>
        <taxon>Magnoliopsida</taxon>
        <taxon>Liliopsida</taxon>
        <taxon>Poales</taxon>
        <taxon>Poaceae</taxon>
        <taxon>PACMAD clade</taxon>
        <taxon>Panicoideae</taxon>
        <taxon>Panicodae</taxon>
        <taxon>Paniceae</taxon>
        <taxon>Panicinae</taxon>
        <taxon>Panicum</taxon>
        <taxon>Panicum sect. Hiantes</taxon>
    </lineage>
</organism>
<sequence>MAHKAAGQAHSHWARGPAAADGSVARHGLVSTPSGGRSSFVVARRPRPQAETETHSHAHPGFIPAHPHSLSLPSPLRPLSLSLSLSLSLPSVDSPLPRPAISPPVKPPTTLAEPAPTPRARGAGERPPRRASAAAERCQIRGPAPFGRGFFSGDGAVAGCRSGGSGPGVRVTRGNSRELRGAPAALGGGWNGEFWCPVPPRPRAGSSG</sequence>
<accession>A0A8T0SEF9</accession>
<dbReference type="Proteomes" id="UP000823388">
    <property type="component" value="Chromosome 5K"/>
</dbReference>
<evidence type="ECO:0000313" key="3">
    <source>
        <dbReference type="Proteomes" id="UP000823388"/>
    </source>
</evidence>
<dbReference type="AlphaFoldDB" id="A0A8T0SEF9"/>
<protein>
    <submittedName>
        <fullName evidence="2">Uncharacterized protein</fullName>
    </submittedName>
</protein>
<proteinExistence type="predicted"/>
<feature type="region of interest" description="Disordered" evidence="1">
    <location>
        <begin position="92"/>
        <end position="132"/>
    </location>
</feature>
<dbReference type="EMBL" id="CM029045">
    <property type="protein sequence ID" value="KAG2596567.1"/>
    <property type="molecule type" value="Genomic_DNA"/>
</dbReference>
<feature type="region of interest" description="Disordered" evidence="1">
    <location>
        <begin position="1"/>
        <end position="66"/>
    </location>
</feature>
<keyword evidence="3" id="KW-1185">Reference proteome</keyword>
<comment type="caution">
    <text evidence="2">The sequence shown here is derived from an EMBL/GenBank/DDBJ whole genome shotgun (WGS) entry which is preliminary data.</text>
</comment>
<gene>
    <name evidence="2" type="ORF">PVAP13_5KG169435</name>
</gene>
<feature type="compositionally biased region" description="Pro residues" evidence="1">
    <location>
        <begin position="96"/>
        <end position="107"/>
    </location>
</feature>
<reference evidence="2" key="1">
    <citation type="submission" date="2020-05" db="EMBL/GenBank/DDBJ databases">
        <title>WGS assembly of Panicum virgatum.</title>
        <authorList>
            <person name="Lovell J.T."/>
            <person name="Jenkins J."/>
            <person name="Shu S."/>
            <person name="Juenger T.E."/>
            <person name="Schmutz J."/>
        </authorList>
    </citation>
    <scope>NUCLEOTIDE SEQUENCE</scope>
    <source>
        <strain evidence="2">AP13</strain>
    </source>
</reference>
<evidence type="ECO:0000313" key="2">
    <source>
        <dbReference type="EMBL" id="KAG2596567.1"/>
    </source>
</evidence>
<feature type="compositionally biased region" description="Low complexity" evidence="1">
    <location>
        <begin position="108"/>
        <end position="121"/>
    </location>
</feature>
<evidence type="ECO:0000256" key="1">
    <source>
        <dbReference type="SAM" id="MobiDB-lite"/>
    </source>
</evidence>
<name>A0A8T0SEF9_PANVG</name>